<feature type="transmembrane region" description="Helical" evidence="1">
    <location>
        <begin position="80"/>
        <end position="100"/>
    </location>
</feature>
<evidence type="ECO:0000256" key="1">
    <source>
        <dbReference type="SAM" id="Phobius"/>
    </source>
</evidence>
<proteinExistence type="predicted"/>
<sequence length="140" mass="14951">MQQPSIRNIGLAFGLVYLLVGLLGFLPEANVISHRHGAVHGEGLLLGIFAVNSVHNIAHLALGAVLVWGGQFSKSPQKIFEILALVFFILVAGSFIAPIVEGINLNLPDTFLHLASTALAAWLSFKSSKQVTVLTAQSLR</sequence>
<evidence type="ECO:0000313" key="3">
    <source>
        <dbReference type="Proteomes" id="UP000192582"/>
    </source>
</evidence>
<feature type="transmembrane region" description="Helical" evidence="1">
    <location>
        <begin position="9"/>
        <end position="26"/>
    </location>
</feature>
<name>A0A1W1VM87_9DEIO</name>
<dbReference type="Pfam" id="PF14325">
    <property type="entry name" value="DUF4383"/>
    <property type="match status" value="1"/>
</dbReference>
<dbReference type="AlphaFoldDB" id="A0A1W1VM87"/>
<reference evidence="2 3" key="1">
    <citation type="submission" date="2017-04" db="EMBL/GenBank/DDBJ databases">
        <authorList>
            <person name="Afonso C.L."/>
            <person name="Miller P.J."/>
            <person name="Scott M.A."/>
            <person name="Spackman E."/>
            <person name="Goraichik I."/>
            <person name="Dimitrov K.M."/>
            <person name="Suarez D.L."/>
            <person name="Swayne D.E."/>
        </authorList>
    </citation>
    <scope>NUCLEOTIDE SEQUENCE [LARGE SCALE GENOMIC DNA]</scope>
    <source>
        <strain evidence="2 3">KR-140</strain>
    </source>
</reference>
<dbReference type="EMBL" id="FWWU01000009">
    <property type="protein sequence ID" value="SMB94482.1"/>
    <property type="molecule type" value="Genomic_DNA"/>
</dbReference>
<dbReference type="RefSeq" id="WP_084049679.1">
    <property type="nucleotide sequence ID" value="NZ_FWWU01000009.1"/>
</dbReference>
<gene>
    <name evidence="2" type="ORF">SAMN00790413_02406</name>
</gene>
<keyword evidence="3" id="KW-1185">Reference proteome</keyword>
<evidence type="ECO:0008006" key="4">
    <source>
        <dbReference type="Google" id="ProtNLM"/>
    </source>
</evidence>
<keyword evidence="1" id="KW-0472">Membrane</keyword>
<feature type="transmembrane region" description="Helical" evidence="1">
    <location>
        <begin position="46"/>
        <end position="68"/>
    </location>
</feature>
<protein>
    <recommendedName>
        <fullName evidence="4">DUF4383 domain-containing protein</fullName>
    </recommendedName>
</protein>
<accession>A0A1W1VM87</accession>
<keyword evidence="1" id="KW-0812">Transmembrane</keyword>
<evidence type="ECO:0000313" key="2">
    <source>
        <dbReference type="EMBL" id="SMB94482.1"/>
    </source>
</evidence>
<dbReference type="OrthoDB" id="572373at2"/>
<dbReference type="Proteomes" id="UP000192582">
    <property type="component" value="Unassembled WGS sequence"/>
</dbReference>
<keyword evidence="1" id="KW-1133">Transmembrane helix</keyword>
<organism evidence="2 3">
    <name type="scientific">Deinococcus hopiensis KR-140</name>
    <dbReference type="NCBI Taxonomy" id="695939"/>
    <lineage>
        <taxon>Bacteria</taxon>
        <taxon>Thermotogati</taxon>
        <taxon>Deinococcota</taxon>
        <taxon>Deinococci</taxon>
        <taxon>Deinococcales</taxon>
        <taxon>Deinococcaceae</taxon>
        <taxon>Deinococcus</taxon>
    </lineage>
</organism>